<reference evidence="14" key="2">
    <citation type="journal article" date="2021" name="PeerJ">
        <title>Extensive microbial diversity within the chicken gut microbiome revealed by metagenomics and culture.</title>
        <authorList>
            <person name="Gilroy R."/>
            <person name="Ravi A."/>
            <person name="Getino M."/>
            <person name="Pursley I."/>
            <person name="Horton D.L."/>
            <person name="Alikhan N.F."/>
            <person name="Baker D."/>
            <person name="Gharbi K."/>
            <person name="Hall N."/>
            <person name="Watson M."/>
            <person name="Adriaenssens E.M."/>
            <person name="Foster-Nyarko E."/>
            <person name="Jarju S."/>
            <person name="Secka A."/>
            <person name="Antonio M."/>
            <person name="Oren A."/>
            <person name="Chaudhuri R.R."/>
            <person name="La Ragione R."/>
            <person name="Hildebrand F."/>
            <person name="Pallen M.J."/>
        </authorList>
    </citation>
    <scope>NUCLEOTIDE SEQUENCE</scope>
    <source>
        <strain evidence="14">23406</strain>
    </source>
</reference>
<evidence type="ECO:0000256" key="6">
    <source>
        <dbReference type="ARBA" id="ARBA00022982"/>
    </source>
</evidence>
<dbReference type="PROSITE" id="PS00198">
    <property type="entry name" value="4FE4S_FER_1"/>
    <property type="match status" value="2"/>
</dbReference>
<comment type="subcellular location">
    <subcellularLocation>
        <location evidence="10">Cell membrane</location>
    </subcellularLocation>
</comment>
<comment type="cofactor">
    <cofactor evidence="10">
        <name>[4Fe-4S] cluster</name>
        <dbReference type="ChEBI" id="CHEBI:49883"/>
    </cofactor>
    <text evidence="10">Binds 3 [4Fe-4S] clusters.</text>
</comment>
<keyword evidence="3 10" id="KW-0479">Metal-binding</keyword>
<feature type="binding site" evidence="10">
    <location>
        <position position="168"/>
    </location>
    <ligand>
        <name>[4Fe-4S] cluster</name>
        <dbReference type="ChEBI" id="CHEBI:49883"/>
        <label>3</label>
    </ligand>
</feature>
<keyword evidence="4 10" id="KW-0677">Repeat</keyword>
<evidence type="ECO:0000256" key="1">
    <source>
        <dbReference type="ARBA" id="ARBA00022448"/>
    </source>
</evidence>
<feature type="domain" description="4Fe-4S ferredoxin-type" evidence="12">
    <location>
        <begin position="159"/>
        <end position="188"/>
    </location>
</feature>
<evidence type="ECO:0000256" key="3">
    <source>
        <dbReference type="ARBA" id="ARBA00022723"/>
    </source>
</evidence>
<dbReference type="EMBL" id="DVOH01000013">
    <property type="protein sequence ID" value="HIU99753.1"/>
    <property type="molecule type" value="Genomic_DNA"/>
</dbReference>
<dbReference type="Pfam" id="PF04060">
    <property type="entry name" value="FeS"/>
    <property type="match status" value="1"/>
</dbReference>
<evidence type="ECO:0000313" key="15">
    <source>
        <dbReference type="Proteomes" id="UP000886891"/>
    </source>
</evidence>
<dbReference type="PROSITE" id="PS51379">
    <property type="entry name" value="4FE4S_FER_2"/>
    <property type="match status" value="3"/>
</dbReference>
<dbReference type="CDD" id="cd10549">
    <property type="entry name" value="MtMvhB_like"/>
    <property type="match status" value="1"/>
</dbReference>
<reference evidence="14" key="1">
    <citation type="submission" date="2020-10" db="EMBL/GenBank/DDBJ databases">
        <authorList>
            <person name="Gilroy R."/>
        </authorList>
    </citation>
    <scope>NUCLEOTIDE SEQUENCE</scope>
    <source>
        <strain evidence="14">23406</strain>
    </source>
</reference>
<dbReference type="Proteomes" id="UP000886891">
    <property type="component" value="Unassembled WGS sequence"/>
</dbReference>
<dbReference type="InterPro" id="IPR050395">
    <property type="entry name" value="4Fe4S_Ferredoxin_RnfB"/>
</dbReference>
<protein>
    <recommendedName>
        <fullName evidence="10">Ion-translocating oxidoreductase complex subunit B</fullName>
        <ecNumber evidence="10">7.-.-.-</ecNumber>
    </recommendedName>
    <alternativeName>
        <fullName evidence="10">Rnf electron transport complex subunit B</fullName>
    </alternativeName>
</protein>
<feature type="binding site" evidence="10">
    <location>
        <position position="135"/>
    </location>
    <ligand>
        <name>[4Fe-4S] cluster</name>
        <dbReference type="ChEBI" id="CHEBI:49883"/>
        <label>2</label>
    </ligand>
</feature>
<dbReference type="SUPFAM" id="SSF54862">
    <property type="entry name" value="4Fe-4S ferredoxins"/>
    <property type="match status" value="2"/>
</dbReference>
<dbReference type="InterPro" id="IPR013283">
    <property type="entry name" value="RLI1"/>
</dbReference>
<evidence type="ECO:0000313" key="14">
    <source>
        <dbReference type="EMBL" id="HIU99753.1"/>
    </source>
</evidence>
<comment type="caution">
    <text evidence="14">The sequence shown here is derived from an EMBL/GenBank/DDBJ whole genome shotgun (WGS) entry which is preliminary data.</text>
</comment>
<feature type="binding site" evidence="10">
    <location>
        <position position="145"/>
    </location>
    <ligand>
        <name>[4Fe-4S] cluster</name>
        <dbReference type="ChEBI" id="CHEBI:49883"/>
        <label>2</label>
    </ligand>
</feature>
<dbReference type="GO" id="GO:0051539">
    <property type="term" value="F:4 iron, 4 sulfur cluster binding"/>
    <property type="evidence" value="ECO:0007669"/>
    <property type="project" value="UniProtKB-UniRule"/>
</dbReference>
<comment type="subunit">
    <text evidence="10">The complex is composed of six subunits: RnfA, RnfB, RnfC, RnfD, RnfE and RnfG.</text>
</comment>
<dbReference type="Pfam" id="PF14697">
    <property type="entry name" value="Fer4_21"/>
    <property type="match status" value="1"/>
</dbReference>
<dbReference type="GO" id="GO:0022900">
    <property type="term" value="P:electron transport chain"/>
    <property type="evidence" value="ECO:0007669"/>
    <property type="project" value="UniProtKB-UniRule"/>
</dbReference>
<feature type="domain" description="4Fe-4S ferredoxin-type" evidence="12">
    <location>
        <begin position="204"/>
        <end position="233"/>
    </location>
</feature>
<feature type="binding site" evidence="10">
    <location>
        <position position="51"/>
    </location>
    <ligand>
        <name>[4Fe-4S] cluster</name>
        <dbReference type="ChEBI" id="CHEBI:49883"/>
        <label>1</label>
    </ligand>
</feature>
<keyword evidence="7 10" id="KW-0408">Iron</keyword>
<comment type="function">
    <text evidence="10">Part of a membrane-bound complex that couples electron transfer with translocation of ions across the membrane.</text>
</comment>
<dbReference type="PRINTS" id="PR01868">
    <property type="entry name" value="ABCEFAMILY"/>
</dbReference>
<name>A0A9D1SX27_9FIRM</name>
<feature type="binding site" evidence="10">
    <location>
        <position position="174"/>
    </location>
    <ligand>
        <name>[4Fe-4S] cluster</name>
        <dbReference type="ChEBI" id="CHEBI:49883"/>
        <label>3</label>
    </ligand>
</feature>
<evidence type="ECO:0000259" key="13">
    <source>
        <dbReference type="PROSITE" id="PS51656"/>
    </source>
</evidence>
<evidence type="ECO:0000256" key="9">
    <source>
        <dbReference type="ARBA" id="ARBA00023136"/>
    </source>
</evidence>
<dbReference type="GO" id="GO:0046872">
    <property type="term" value="F:metal ion binding"/>
    <property type="evidence" value="ECO:0007669"/>
    <property type="project" value="UniProtKB-KW"/>
</dbReference>
<evidence type="ECO:0000256" key="7">
    <source>
        <dbReference type="ARBA" id="ARBA00023004"/>
    </source>
</evidence>
<evidence type="ECO:0000259" key="12">
    <source>
        <dbReference type="PROSITE" id="PS51379"/>
    </source>
</evidence>
<dbReference type="InterPro" id="IPR010207">
    <property type="entry name" value="Elect_transpt_cplx_RnfB/RsxB"/>
</dbReference>
<gene>
    <name evidence="10" type="primary">rnfB</name>
    <name evidence="14" type="ORF">IAB14_01405</name>
</gene>
<feature type="domain" description="4Fe-4S" evidence="13">
    <location>
        <begin position="31"/>
        <end position="90"/>
    </location>
</feature>
<feature type="binding site" evidence="10">
    <location>
        <position position="73"/>
    </location>
    <ligand>
        <name>[4Fe-4S] cluster</name>
        <dbReference type="ChEBI" id="CHEBI:49883"/>
        <label>1</label>
    </ligand>
</feature>
<dbReference type="PANTHER" id="PTHR43560">
    <property type="entry name" value="ION-TRANSLOCATING OXIDOREDUCTASE COMPLEX SUBUNIT B"/>
    <property type="match status" value="1"/>
</dbReference>
<comment type="similarity">
    <text evidence="10">Belongs to the 4Fe4S bacterial-type ferredoxin family. RnfB subfamily.</text>
</comment>
<dbReference type="PROSITE" id="PS51656">
    <property type="entry name" value="4FE4S"/>
    <property type="match status" value="1"/>
</dbReference>
<dbReference type="PANTHER" id="PTHR43560:SF1">
    <property type="entry name" value="ION-TRANSLOCATING OXIDOREDUCTASE COMPLEX SUBUNIT B"/>
    <property type="match status" value="1"/>
</dbReference>
<dbReference type="AlphaFoldDB" id="A0A9D1SX27"/>
<keyword evidence="9 10" id="KW-0472">Membrane</keyword>
<feature type="binding site" evidence="10">
    <location>
        <position position="149"/>
    </location>
    <ligand>
        <name>[4Fe-4S] cluster</name>
        <dbReference type="ChEBI" id="CHEBI:49883"/>
        <label>3</label>
    </ligand>
</feature>
<keyword evidence="6 10" id="KW-0249">Electron transport</keyword>
<dbReference type="GO" id="GO:0009055">
    <property type="term" value="F:electron transfer activity"/>
    <property type="evidence" value="ECO:0007669"/>
    <property type="project" value="InterPro"/>
</dbReference>
<feature type="binding site" evidence="10">
    <location>
        <position position="56"/>
    </location>
    <ligand>
        <name>[4Fe-4S] cluster</name>
        <dbReference type="ChEBI" id="CHEBI:49883"/>
        <label>1</label>
    </ligand>
</feature>
<evidence type="ECO:0000256" key="11">
    <source>
        <dbReference type="SAM" id="Phobius"/>
    </source>
</evidence>
<dbReference type="InterPro" id="IPR017896">
    <property type="entry name" value="4Fe4S_Fe-S-bd"/>
</dbReference>
<evidence type="ECO:0000256" key="2">
    <source>
        <dbReference type="ARBA" id="ARBA00022485"/>
    </source>
</evidence>
<proteinExistence type="inferred from homology"/>
<keyword evidence="11" id="KW-1133">Transmembrane helix</keyword>
<dbReference type="GO" id="GO:0005886">
    <property type="term" value="C:plasma membrane"/>
    <property type="evidence" value="ECO:0007669"/>
    <property type="project" value="UniProtKB-SubCell"/>
</dbReference>
<feature type="domain" description="4Fe-4S ferredoxin-type" evidence="12">
    <location>
        <begin position="235"/>
        <end position="261"/>
    </location>
</feature>
<dbReference type="Pfam" id="PF00037">
    <property type="entry name" value="Fer4"/>
    <property type="match status" value="1"/>
</dbReference>
<dbReference type="InterPro" id="IPR017900">
    <property type="entry name" value="4Fe4S_Fe_S_CS"/>
</dbReference>
<evidence type="ECO:0000256" key="8">
    <source>
        <dbReference type="ARBA" id="ARBA00023014"/>
    </source>
</evidence>
<comment type="caution">
    <text evidence="10">Lacks conserved residue(s) required for the propagation of feature annotation.</text>
</comment>
<evidence type="ECO:0000256" key="5">
    <source>
        <dbReference type="ARBA" id="ARBA00022967"/>
    </source>
</evidence>
<feature type="binding site" evidence="10">
    <location>
        <position position="178"/>
    </location>
    <ligand>
        <name>[4Fe-4S] cluster</name>
        <dbReference type="ChEBI" id="CHEBI:49883"/>
        <label>2</label>
    </ligand>
</feature>
<keyword evidence="8 10" id="KW-0411">Iron-sulfur</keyword>
<keyword evidence="10" id="KW-1003">Cell membrane</keyword>
<evidence type="ECO:0000256" key="10">
    <source>
        <dbReference type="HAMAP-Rule" id="MF_00463"/>
    </source>
</evidence>
<dbReference type="Gene3D" id="1.10.15.40">
    <property type="entry name" value="Electron transport complex subunit B, putative Fe-S cluster"/>
    <property type="match status" value="1"/>
</dbReference>
<feature type="binding site" evidence="10">
    <location>
        <position position="171"/>
    </location>
    <ligand>
        <name>[4Fe-4S] cluster</name>
        <dbReference type="ChEBI" id="CHEBI:49883"/>
        <label>3</label>
    </ligand>
</feature>
<dbReference type="InterPro" id="IPR007202">
    <property type="entry name" value="4Fe-4S_dom"/>
</dbReference>
<feature type="binding site" evidence="10">
    <location>
        <position position="48"/>
    </location>
    <ligand>
        <name>[4Fe-4S] cluster</name>
        <dbReference type="ChEBI" id="CHEBI:49883"/>
        <label>1</label>
    </ligand>
</feature>
<feature type="region of interest" description="Hydrophobic" evidence="10">
    <location>
        <begin position="1"/>
        <end position="25"/>
    </location>
</feature>
<sequence length="261" mass="27304">MEIVFPVLILTVIAIVFGIAIAYCSKKFAVKEDPRIESVNDLLAGANCGACGKAGCADFAKAVVEGTAKLGDCSVTSKENKEKILAVLGGEGVVDEETIVVCACNGGNACADKYSYQGYGDCASVELLAGGRKACPVGCMGMGTCVNACAYHAVEIRDGVAYVNQQNCIQCGACIRNCPKKLMKRIPKDATYYVACSNTDRGKDVRAVCKNGCIGCGLCAKACPVGAIKMVNNLPQFDYNLCTACGLCAEKCPAKVILKVR</sequence>
<organism evidence="14 15">
    <name type="scientific">Candidatus Stercoripulliclostridium merdipullorum</name>
    <dbReference type="NCBI Taxonomy" id="2840952"/>
    <lineage>
        <taxon>Bacteria</taxon>
        <taxon>Bacillati</taxon>
        <taxon>Bacillota</taxon>
        <taxon>Clostridia</taxon>
        <taxon>Eubacteriales</taxon>
        <taxon>Candidatus Stercoripulliclostridium</taxon>
    </lineage>
</organism>
<feature type="transmembrane region" description="Helical" evidence="11">
    <location>
        <begin position="6"/>
        <end position="25"/>
    </location>
</feature>
<keyword evidence="11" id="KW-0812">Transmembrane</keyword>
<dbReference type="Gene3D" id="3.30.70.20">
    <property type="match status" value="2"/>
</dbReference>
<keyword evidence="2 10" id="KW-0004">4Fe-4S</keyword>
<dbReference type="EC" id="7.-.-.-" evidence="10"/>
<keyword evidence="5 10" id="KW-1278">Translocase</keyword>
<dbReference type="HAMAP" id="MF_00463">
    <property type="entry name" value="RsxB_RnfB"/>
    <property type="match status" value="1"/>
</dbReference>
<keyword evidence="1 10" id="KW-0813">Transport</keyword>
<feature type="binding site" evidence="10">
    <location>
        <position position="139"/>
    </location>
    <ligand>
        <name>[4Fe-4S] cluster</name>
        <dbReference type="ChEBI" id="CHEBI:49883"/>
        <label>2</label>
    </ligand>
</feature>
<accession>A0A9D1SX27</accession>
<evidence type="ECO:0000256" key="4">
    <source>
        <dbReference type="ARBA" id="ARBA00022737"/>
    </source>
</evidence>